<dbReference type="AlphaFoldDB" id="A0A4Z0ZTB3"/>
<name>A0A4Z0ZTB3_9LEPT</name>
<accession>A0A4Z0ZTB3</accession>
<dbReference type="EMBL" id="RQGH01000026">
    <property type="protein sequence ID" value="TGL65582.1"/>
    <property type="molecule type" value="Genomic_DNA"/>
</dbReference>
<keyword evidence="2" id="KW-1185">Reference proteome</keyword>
<dbReference type="RefSeq" id="WP_135643580.1">
    <property type="nucleotide sequence ID" value="NZ_RQGH01000026.1"/>
</dbReference>
<dbReference type="PROSITE" id="PS51257">
    <property type="entry name" value="PROKAR_LIPOPROTEIN"/>
    <property type="match status" value="1"/>
</dbReference>
<protein>
    <recommendedName>
        <fullName evidence="3">Lipoprotein</fullName>
    </recommendedName>
</protein>
<proteinExistence type="predicted"/>
<evidence type="ECO:0000313" key="1">
    <source>
        <dbReference type="EMBL" id="TGL65582.1"/>
    </source>
</evidence>
<dbReference type="Proteomes" id="UP000297567">
    <property type="component" value="Unassembled WGS sequence"/>
</dbReference>
<evidence type="ECO:0008006" key="3">
    <source>
        <dbReference type="Google" id="ProtNLM"/>
    </source>
</evidence>
<comment type="caution">
    <text evidence="1">The sequence shown here is derived from an EMBL/GenBank/DDBJ whole genome shotgun (WGS) entry which is preliminary data.</text>
</comment>
<evidence type="ECO:0000313" key="2">
    <source>
        <dbReference type="Proteomes" id="UP000297567"/>
    </source>
</evidence>
<reference evidence="1" key="1">
    <citation type="journal article" date="2019" name="PLoS Negl. Trop. Dis.">
        <title>Revisiting the worldwide diversity of Leptospira species in the environment.</title>
        <authorList>
            <person name="Vincent A.T."/>
            <person name="Schiettekatte O."/>
            <person name="Bourhy P."/>
            <person name="Veyrier F.J."/>
            <person name="Picardeau M."/>
        </authorList>
    </citation>
    <scope>NUCLEOTIDE SEQUENCE [LARGE SCALE GENOMIC DNA]</scope>
    <source>
        <strain evidence="1">201702451</strain>
    </source>
</reference>
<gene>
    <name evidence="1" type="ORF">EHQ62_13555</name>
</gene>
<sequence>MKQSSILFFCLLFLISCFESGKDLQKKQEEKQTWILTTLYWQRNFGNCIKTDTNANSRTCSRRPLGVCNHNQLIVTQAEVNLNFAEANALLSRTPDCQESIIQSGILTLSATSNASSENLKSRYLFQVTESCEGSGFVPTANVRLANFSEIQWLESARGKIAKAANAITANGFLPQANRDKANNCLRLEYLDWEKDLAKENVENKVLLEIALP</sequence>
<organism evidence="1 2">
    <name type="scientific">Leptospira jelokensis</name>
    <dbReference type="NCBI Taxonomy" id="2484931"/>
    <lineage>
        <taxon>Bacteria</taxon>
        <taxon>Pseudomonadati</taxon>
        <taxon>Spirochaetota</taxon>
        <taxon>Spirochaetia</taxon>
        <taxon>Leptospirales</taxon>
        <taxon>Leptospiraceae</taxon>
        <taxon>Leptospira</taxon>
    </lineage>
</organism>